<proteinExistence type="inferred from homology"/>
<evidence type="ECO:0000256" key="9">
    <source>
        <dbReference type="ARBA" id="ARBA00023172"/>
    </source>
</evidence>
<comment type="similarity">
    <text evidence="11 13">Belongs to the RecU family.</text>
</comment>
<dbReference type="HAMAP" id="MF_00130">
    <property type="entry name" value="RecU"/>
    <property type="match status" value="1"/>
</dbReference>
<dbReference type="EMBL" id="SMMX01000004">
    <property type="protein sequence ID" value="TDA22348.1"/>
    <property type="molecule type" value="Genomic_DNA"/>
</dbReference>
<dbReference type="GO" id="GO:0000287">
    <property type="term" value="F:magnesium ion binding"/>
    <property type="evidence" value="ECO:0007669"/>
    <property type="project" value="UniProtKB-UniRule"/>
</dbReference>
<feature type="binding site" evidence="13">
    <location>
        <position position="64"/>
    </location>
    <ligand>
        <name>Mg(2+)</name>
        <dbReference type="ChEBI" id="CHEBI:18420"/>
    </ligand>
</feature>
<dbReference type="InterPro" id="IPR004612">
    <property type="entry name" value="Resolv_RecU"/>
</dbReference>
<keyword evidence="3 13" id="KW-0540">Nuclease</keyword>
<dbReference type="SUPFAM" id="SSF52980">
    <property type="entry name" value="Restriction endonuclease-like"/>
    <property type="match status" value="1"/>
</dbReference>
<feature type="binding site" evidence="13">
    <location>
        <position position="62"/>
    </location>
    <ligand>
        <name>Mg(2+)</name>
        <dbReference type="ChEBI" id="CHEBI:18420"/>
    </ligand>
</feature>
<dbReference type="GO" id="GO:0006310">
    <property type="term" value="P:DNA recombination"/>
    <property type="evidence" value="ECO:0007669"/>
    <property type="project" value="UniProtKB-UniRule"/>
</dbReference>
<dbReference type="GO" id="GO:0007059">
    <property type="term" value="P:chromosome segregation"/>
    <property type="evidence" value="ECO:0007669"/>
    <property type="project" value="UniProtKB-UniRule"/>
</dbReference>
<evidence type="ECO:0000256" key="2">
    <source>
        <dbReference type="ARBA" id="ARBA00022490"/>
    </source>
</evidence>
<keyword evidence="9 13" id="KW-0233">DNA recombination</keyword>
<evidence type="ECO:0000256" key="10">
    <source>
        <dbReference type="ARBA" id="ARBA00023204"/>
    </source>
</evidence>
<dbReference type="Gene3D" id="3.40.1350.10">
    <property type="match status" value="1"/>
</dbReference>
<dbReference type="InterPro" id="IPR011335">
    <property type="entry name" value="Restrct_endonuc-II-like"/>
</dbReference>
<feature type="site" description="Transition state stabilizer" evidence="13">
    <location>
        <position position="79"/>
    </location>
</feature>
<dbReference type="Pfam" id="PF03838">
    <property type="entry name" value="RecU"/>
    <property type="match status" value="1"/>
</dbReference>
<comment type="function">
    <text evidence="13">Endonuclease that resolves Holliday junction intermediates in genetic recombination. Cleaves mobile four-strand junctions by introducing symmetrical nicks in paired strands. Promotes annealing of linear ssDNA with homologous dsDNA. Required for DNA repair, homologous recombination and chromosome segregation.</text>
</comment>
<organism evidence="14 15">
    <name type="scientific">Extibacter muris</name>
    <dbReference type="NCBI Taxonomy" id="1796622"/>
    <lineage>
        <taxon>Bacteria</taxon>
        <taxon>Bacillati</taxon>
        <taxon>Bacillota</taxon>
        <taxon>Clostridia</taxon>
        <taxon>Lachnospirales</taxon>
        <taxon>Lachnospiraceae</taxon>
        <taxon>Extibacter</taxon>
    </lineage>
</organism>
<sequence>MGTWNSRGLRGSTLEDLINRTNERYQEMGLALIQKIPTPITPVKMDKEHRQITLAYFDQRSTVDYIGAVQGIPVCFDAKECVADTFPLQNIHRHQVTFMEGYEKQGGLSFLIIFFSARNILYYMRHDEMLAFWKRAEDGGRKSFRFDELDPRFLMELKNGCYVPYLDAMNLDLELREQLDKE</sequence>
<dbReference type="GO" id="GO:0006281">
    <property type="term" value="P:DNA repair"/>
    <property type="evidence" value="ECO:0007669"/>
    <property type="project" value="UniProtKB-UniRule"/>
</dbReference>
<comment type="subcellular location">
    <subcellularLocation>
        <location evidence="1 13">Cytoplasm</location>
    </subcellularLocation>
</comment>
<dbReference type="Proteomes" id="UP000295710">
    <property type="component" value="Unassembled WGS sequence"/>
</dbReference>
<dbReference type="InterPro" id="IPR011856">
    <property type="entry name" value="tRNA_endonuc-like_dom_sf"/>
</dbReference>
<evidence type="ECO:0000256" key="3">
    <source>
        <dbReference type="ARBA" id="ARBA00022722"/>
    </source>
</evidence>
<keyword evidence="7 13" id="KW-0378">Hydrolase</keyword>
<keyword evidence="15" id="KW-1185">Reference proteome</keyword>
<gene>
    <name evidence="13" type="primary">recU</name>
    <name evidence="14" type="ORF">E1963_06215</name>
</gene>
<evidence type="ECO:0000313" key="15">
    <source>
        <dbReference type="Proteomes" id="UP000295710"/>
    </source>
</evidence>
<evidence type="ECO:0000256" key="4">
    <source>
        <dbReference type="ARBA" id="ARBA00022723"/>
    </source>
</evidence>
<dbReference type="CDD" id="cd22354">
    <property type="entry name" value="RecU-like"/>
    <property type="match status" value="1"/>
</dbReference>
<keyword evidence="8 13" id="KW-0460">Magnesium</keyword>
<evidence type="ECO:0000256" key="13">
    <source>
        <dbReference type="HAMAP-Rule" id="MF_00130"/>
    </source>
</evidence>
<evidence type="ECO:0000256" key="11">
    <source>
        <dbReference type="ARBA" id="ARBA00023447"/>
    </source>
</evidence>
<accession>A0A4R4FFY0</accession>
<keyword evidence="2 13" id="KW-0963">Cytoplasm</keyword>
<dbReference type="EC" id="3.1.21.10" evidence="13"/>
<evidence type="ECO:0000256" key="7">
    <source>
        <dbReference type="ARBA" id="ARBA00022801"/>
    </source>
</evidence>
<keyword evidence="10 13" id="KW-0234">DNA repair</keyword>
<dbReference type="AlphaFoldDB" id="A0A4R4FFY0"/>
<evidence type="ECO:0000256" key="12">
    <source>
        <dbReference type="ARBA" id="ARBA00029523"/>
    </source>
</evidence>
<protein>
    <recommendedName>
        <fullName evidence="12 13">Holliday junction resolvase RecU</fullName>
        <ecNumber evidence="13">3.1.21.10</ecNumber>
    </recommendedName>
    <alternativeName>
        <fullName evidence="13">Recombination protein U homolog</fullName>
    </alternativeName>
</protein>
<dbReference type="PIRSF" id="PIRSF037785">
    <property type="entry name" value="RecU"/>
    <property type="match status" value="1"/>
</dbReference>
<dbReference type="GO" id="GO:0003676">
    <property type="term" value="F:nucleic acid binding"/>
    <property type="evidence" value="ECO:0007669"/>
    <property type="project" value="InterPro"/>
</dbReference>
<evidence type="ECO:0000256" key="5">
    <source>
        <dbReference type="ARBA" id="ARBA00022759"/>
    </source>
</evidence>
<keyword evidence="6 13" id="KW-0227">DNA damage</keyword>
<evidence type="ECO:0000256" key="1">
    <source>
        <dbReference type="ARBA" id="ARBA00004496"/>
    </source>
</evidence>
<name>A0A4R4FFY0_9FIRM</name>
<evidence type="ECO:0000256" key="6">
    <source>
        <dbReference type="ARBA" id="ARBA00022763"/>
    </source>
</evidence>
<comment type="catalytic activity">
    <reaction evidence="13">
        <text>Endonucleolytic cleavage at a junction such as a reciprocal single-stranded crossover between two homologous DNA duplexes (Holliday junction).</text>
        <dbReference type="EC" id="3.1.21.10"/>
    </reaction>
</comment>
<comment type="cofactor">
    <cofactor evidence="13">
        <name>Mg(2+)</name>
        <dbReference type="ChEBI" id="CHEBI:18420"/>
    </cofactor>
    <text evidence="13">Binds 1 Mg(2+) ion per subunit.</text>
</comment>
<dbReference type="GO" id="GO:0008821">
    <property type="term" value="F:crossover junction DNA endonuclease activity"/>
    <property type="evidence" value="ECO:0007669"/>
    <property type="project" value="UniProtKB-EC"/>
</dbReference>
<keyword evidence="4 13" id="KW-0479">Metal-binding</keyword>
<comment type="caution">
    <text evidence="14">The sequence shown here is derived from an EMBL/GenBank/DDBJ whole genome shotgun (WGS) entry which is preliminary data.</text>
</comment>
<evidence type="ECO:0000256" key="8">
    <source>
        <dbReference type="ARBA" id="ARBA00022842"/>
    </source>
</evidence>
<keyword evidence="5 13" id="KW-0255">Endonuclease</keyword>
<dbReference type="GO" id="GO:0005737">
    <property type="term" value="C:cytoplasm"/>
    <property type="evidence" value="ECO:0007669"/>
    <property type="project" value="UniProtKB-SubCell"/>
</dbReference>
<evidence type="ECO:0000313" key="14">
    <source>
        <dbReference type="EMBL" id="TDA22348.1"/>
    </source>
</evidence>
<reference evidence="14 15" key="1">
    <citation type="journal article" date="2016" name="Nat. Microbiol.">
        <title>The Mouse Intestinal Bacterial Collection (miBC) provides host-specific insight into cultured diversity and functional potential of the gut microbiota.</title>
        <authorList>
            <person name="Lagkouvardos I."/>
            <person name="Pukall R."/>
            <person name="Abt B."/>
            <person name="Foesel B.U."/>
            <person name="Meier-Kolthoff J.P."/>
            <person name="Kumar N."/>
            <person name="Bresciani A."/>
            <person name="Martinez I."/>
            <person name="Just S."/>
            <person name="Ziegler C."/>
            <person name="Brugiroux S."/>
            <person name="Garzetti D."/>
            <person name="Wenning M."/>
            <person name="Bui T.P."/>
            <person name="Wang J."/>
            <person name="Hugenholtz F."/>
            <person name="Plugge C.M."/>
            <person name="Peterson D.A."/>
            <person name="Hornef M.W."/>
            <person name="Baines J.F."/>
            <person name="Smidt H."/>
            <person name="Walter J."/>
            <person name="Kristiansen K."/>
            <person name="Nielsen H.B."/>
            <person name="Haller D."/>
            <person name="Overmann J."/>
            <person name="Stecher B."/>
            <person name="Clavel T."/>
        </authorList>
    </citation>
    <scope>NUCLEOTIDE SEQUENCE [LARGE SCALE GENOMIC DNA]</scope>
    <source>
        <strain evidence="14 15">DSM 28560</strain>
    </source>
</reference>
<dbReference type="RefSeq" id="WP_132276353.1">
    <property type="nucleotide sequence ID" value="NZ_JAOBST010000001.1"/>
</dbReference>
<feature type="binding site" evidence="13">
    <location>
        <position position="77"/>
    </location>
    <ligand>
        <name>Mg(2+)</name>
        <dbReference type="ChEBI" id="CHEBI:18420"/>
    </ligand>
</feature>
<feature type="binding site" evidence="13">
    <location>
        <position position="95"/>
    </location>
    <ligand>
        <name>Mg(2+)</name>
        <dbReference type="ChEBI" id="CHEBI:18420"/>
    </ligand>
</feature>